<organism evidence="1 2">
    <name type="scientific">Melia azedarach</name>
    <name type="common">Chinaberry tree</name>
    <dbReference type="NCBI Taxonomy" id="155640"/>
    <lineage>
        <taxon>Eukaryota</taxon>
        <taxon>Viridiplantae</taxon>
        <taxon>Streptophyta</taxon>
        <taxon>Embryophyta</taxon>
        <taxon>Tracheophyta</taxon>
        <taxon>Spermatophyta</taxon>
        <taxon>Magnoliopsida</taxon>
        <taxon>eudicotyledons</taxon>
        <taxon>Gunneridae</taxon>
        <taxon>Pentapetalae</taxon>
        <taxon>rosids</taxon>
        <taxon>malvids</taxon>
        <taxon>Sapindales</taxon>
        <taxon>Meliaceae</taxon>
        <taxon>Melia</taxon>
    </lineage>
</organism>
<name>A0ACC1XQY9_MELAZ</name>
<comment type="caution">
    <text evidence="1">The sequence shown here is derived from an EMBL/GenBank/DDBJ whole genome shotgun (WGS) entry which is preliminary data.</text>
</comment>
<proteinExistence type="predicted"/>
<evidence type="ECO:0000313" key="1">
    <source>
        <dbReference type="EMBL" id="KAJ4713916.1"/>
    </source>
</evidence>
<evidence type="ECO:0000313" key="2">
    <source>
        <dbReference type="Proteomes" id="UP001164539"/>
    </source>
</evidence>
<protein>
    <submittedName>
        <fullName evidence="1">Glycine-rich protein</fullName>
    </submittedName>
</protein>
<keyword evidence="2" id="KW-1185">Reference proteome</keyword>
<accession>A0ACC1XQY9</accession>
<reference evidence="1 2" key="1">
    <citation type="journal article" date="2023" name="Science">
        <title>Complex scaffold remodeling in plant triterpene biosynthesis.</title>
        <authorList>
            <person name="De La Pena R."/>
            <person name="Hodgson H."/>
            <person name="Liu J.C."/>
            <person name="Stephenson M.J."/>
            <person name="Martin A.C."/>
            <person name="Owen C."/>
            <person name="Harkess A."/>
            <person name="Leebens-Mack J."/>
            <person name="Jimenez L.E."/>
            <person name="Osbourn A."/>
            <person name="Sattely E.S."/>
        </authorList>
    </citation>
    <scope>NUCLEOTIDE SEQUENCE [LARGE SCALE GENOMIC DNA]</scope>
    <source>
        <strain evidence="2">cv. JPN11</strain>
        <tissue evidence="1">Leaf</tissue>
    </source>
</reference>
<dbReference type="Proteomes" id="UP001164539">
    <property type="component" value="Chromosome 8"/>
</dbReference>
<gene>
    <name evidence="1" type="ORF">OWV82_015946</name>
</gene>
<sequence length="138" mass="14519">MNGNGRADGDERGLIWKLPEVKLKDLGRMGPAFGAGIGCGVGVGVGVVGGVGIGPGFPGLQFGAGFGAGCGIGVGFGYGLGKGVAHDEHQRYSNIGRLFQGQRDLLSQDMFVEFVDELVLNTKKLLRATSREIEKRRR</sequence>
<dbReference type="EMBL" id="CM051401">
    <property type="protein sequence ID" value="KAJ4713916.1"/>
    <property type="molecule type" value="Genomic_DNA"/>
</dbReference>